<dbReference type="PANTHER" id="PTHR43918">
    <property type="entry name" value="ACETYLCHOLINESTERASE"/>
    <property type="match status" value="1"/>
</dbReference>
<protein>
    <submittedName>
        <fullName evidence="3">Phenmedipham hydrolase</fullName>
        <ecNumber evidence="3">3.1.1.-</ecNumber>
    </submittedName>
</protein>
<feature type="domain" description="Carboxylesterase type B" evidence="2">
    <location>
        <begin position="61"/>
        <end position="164"/>
    </location>
</feature>
<dbReference type="Gene3D" id="3.40.50.1820">
    <property type="entry name" value="alpha/beta hydrolase"/>
    <property type="match status" value="1"/>
</dbReference>
<dbReference type="InterPro" id="IPR002018">
    <property type="entry name" value="CarbesteraseB"/>
</dbReference>
<dbReference type="GO" id="GO:0052689">
    <property type="term" value="F:carboxylic ester hydrolase activity"/>
    <property type="evidence" value="ECO:0007669"/>
    <property type="project" value="TreeGrafter"/>
</dbReference>
<evidence type="ECO:0000313" key="4">
    <source>
        <dbReference type="Proteomes" id="UP000190080"/>
    </source>
</evidence>
<dbReference type="RefSeq" id="WP_079425404.1">
    <property type="nucleotide sequence ID" value="NZ_MZGV01000030.1"/>
</dbReference>
<dbReference type="SUPFAM" id="SSF53474">
    <property type="entry name" value="alpha/beta-Hydrolases"/>
    <property type="match status" value="1"/>
</dbReference>
<dbReference type="EMBL" id="MZGV01000030">
    <property type="protein sequence ID" value="OPJ60568.1"/>
    <property type="molecule type" value="Genomic_DNA"/>
</dbReference>
<proteinExistence type="predicted"/>
<dbReference type="STRING" id="1450648.CLORY_27440"/>
<reference evidence="3 4" key="1">
    <citation type="submission" date="2017-03" db="EMBL/GenBank/DDBJ databases">
        <title>Genome sequence of Clostridium oryzae DSM 28571.</title>
        <authorList>
            <person name="Poehlein A."/>
            <person name="Daniel R."/>
        </authorList>
    </citation>
    <scope>NUCLEOTIDE SEQUENCE [LARGE SCALE GENOMIC DNA]</scope>
    <source>
        <strain evidence="3 4">DSM 28571</strain>
    </source>
</reference>
<dbReference type="InterPro" id="IPR050654">
    <property type="entry name" value="AChE-related_enzymes"/>
</dbReference>
<accession>A0A1V4IKK2</accession>
<dbReference type="AlphaFoldDB" id="A0A1V4IKK2"/>
<dbReference type="Proteomes" id="UP000190080">
    <property type="component" value="Unassembled WGS sequence"/>
</dbReference>
<dbReference type="PANTHER" id="PTHR43918:SF4">
    <property type="entry name" value="CARBOXYLIC ESTER HYDROLASE"/>
    <property type="match status" value="1"/>
</dbReference>
<evidence type="ECO:0000256" key="1">
    <source>
        <dbReference type="ARBA" id="ARBA00022801"/>
    </source>
</evidence>
<sequence length="191" mass="21859">MLVLGRICTSEVLARLGELANDSIKAINGEYADRYLSLFNVHSTEALEKVQLARIKALSMLSPRAWAKTHLKLHRKNPIYIYYFDRIMPGDNAGAFHSSELWYVFGTINRCWRPLNGRDFELSKIMSSYWTNFAKNGNPNGTSVPVWPAFTDKTPLTLRLSEKSIDAIDMSDTSYLNEMTELLIEEVYKNL</sequence>
<dbReference type="InterPro" id="IPR029058">
    <property type="entry name" value="AB_hydrolase_fold"/>
</dbReference>
<keyword evidence="1 3" id="KW-0378">Hydrolase</keyword>
<comment type="caution">
    <text evidence="3">The sequence shown here is derived from an EMBL/GenBank/DDBJ whole genome shotgun (WGS) entry which is preliminary data.</text>
</comment>
<organism evidence="3 4">
    <name type="scientific">Clostridium oryzae</name>
    <dbReference type="NCBI Taxonomy" id="1450648"/>
    <lineage>
        <taxon>Bacteria</taxon>
        <taxon>Bacillati</taxon>
        <taxon>Bacillota</taxon>
        <taxon>Clostridia</taxon>
        <taxon>Eubacteriales</taxon>
        <taxon>Clostridiaceae</taxon>
        <taxon>Clostridium</taxon>
    </lineage>
</organism>
<dbReference type="Pfam" id="PF00135">
    <property type="entry name" value="COesterase"/>
    <property type="match status" value="1"/>
</dbReference>
<name>A0A1V4IKK2_9CLOT</name>
<dbReference type="EC" id="3.1.1.-" evidence="3"/>
<evidence type="ECO:0000313" key="3">
    <source>
        <dbReference type="EMBL" id="OPJ60568.1"/>
    </source>
</evidence>
<gene>
    <name evidence="3" type="primary">pcd</name>
    <name evidence="3" type="ORF">CLORY_27440</name>
</gene>
<keyword evidence="4" id="KW-1185">Reference proteome</keyword>
<evidence type="ECO:0000259" key="2">
    <source>
        <dbReference type="Pfam" id="PF00135"/>
    </source>
</evidence>